<feature type="transmembrane region" description="Helical" evidence="1">
    <location>
        <begin position="62"/>
        <end position="84"/>
    </location>
</feature>
<organism evidence="2 3">
    <name type="scientific">Methylophaga thiooxydans</name>
    <dbReference type="NCBI Taxonomy" id="392484"/>
    <lineage>
        <taxon>Bacteria</taxon>
        <taxon>Pseudomonadati</taxon>
        <taxon>Pseudomonadota</taxon>
        <taxon>Gammaproteobacteria</taxon>
        <taxon>Thiotrichales</taxon>
        <taxon>Piscirickettsiaceae</taxon>
        <taxon>Methylophaga</taxon>
    </lineage>
</organism>
<gene>
    <name evidence="2" type="ORF">LP43_1413</name>
</gene>
<evidence type="ECO:0000256" key="1">
    <source>
        <dbReference type="SAM" id="Phobius"/>
    </source>
</evidence>
<dbReference type="EMBL" id="JRQD01000003">
    <property type="protein sequence ID" value="KGM06918.1"/>
    <property type="molecule type" value="Genomic_DNA"/>
</dbReference>
<keyword evidence="1" id="KW-1133">Transmembrane helix</keyword>
<keyword evidence="1" id="KW-0472">Membrane</keyword>
<feature type="transmembrane region" description="Helical" evidence="1">
    <location>
        <begin position="38"/>
        <end position="56"/>
    </location>
</feature>
<comment type="caution">
    <text evidence="2">The sequence shown here is derived from an EMBL/GenBank/DDBJ whole genome shotgun (WGS) entry which is preliminary data.</text>
</comment>
<proteinExistence type="predicted"/>
<dbReference type="AlphaFoldDB" id="A0A0A0BEF6"/>
<reference evidence="2 3" key="1">
    <citation type="submission" date="2014-09" db="EMBL/GenBank/DDBJ databases">
        <authorList>
            <person name="Grob C."/>
            <person name="Taubert M."/>
            <person name="Howat A.M."/>
            <person name="Burns O.J."/>
            <person name="Dixon J.L."/>
            <person name="Chen Y."/>
            <person name="Murrell J.C."/>
        </authorList>
    </citation>
    <scope>NUCLEOTIDE SEQUENCE [LARGE SCALE GENOMIC DNA]</scope>
    <source>
        <strain evidence="2">L4</strain>
    </source>
</reference>
<sequence>MSPLEAKQPQPWHPYLVLLVAIILPGVGQVLNNAPMRGLTMVFFMLVLGVVTFQLASPDVSVIGQFAGGIFIYALSVIDAYLWAKVRYQVYKHSALI</sequence>
<evidence type="ECO:0000313" key="2">
    <source>
        <dbReference type="EMBL" id="KGM06918.1"/>
    </source>
</evidence>
<name>A0A0A0BEF6_9GAMM</name>
<keyword evidence="1" id="KW-0812">Transmembrane</keyword>
<accession>A0A0A0BEF6</accession>
<dbReference type="RefSeq" id="WP_036313618.1">
    <property type="nucleotide sequence ID" value="NZ_JRQD01000003.1"/>
</dbReference>
<feature type="transmembrane region" description="Helical" evidence="1">
    <location>
        <begin position="12"/>
        <end position="31"/>
    </location>
</feature>
<dbReference type="STRING" id="392484.LP43_1413"/>
<evidence type="ECO:0000313" key="3">
    <source>
        <dbReference type="Proteomes" id="UP000029999"/>
    </source>
</evidence>
<dbReference type="Proteomes" id="UP000029999">
    <property type="component" value="Unassembled WGS sequence"/>
</dbReference>
<protein>
    <submittedName>
        <fullName evidence="2">Uncharacterized protein</fullName>
    </submittedName>
</protein>